<name>A0A3P1C436_9BACT</name>
<dbReference type="OrthoDB" id="960879at2"/>
<keyword evidence="4" id="KW-1185">Reference proteome</keyword>
<dbReference type="PROSITE" id="PS50110">
    <property type="entry name" value="RESPONSE_REGULATORY"/>
    <property type="match status" value="1"/>
</dbReference>
<dbReference type="InterPro" id="IPR001789">
    <property type="entry name" value="Sig_transdc_resp-reg_receiver"/>
</dbReference>
<gene>
    <name evidence="3" type="ORF">EHT25_08590</name>
</gene>
<evidence type="ECO:0000256" key="1">
    <source>
        <dbReference type="PROSITE-ProRule" id="PRU00169"/>
    </source>
</evidence>
<feature type="modified residue" description="4-aspartylphosphate" evidence="1">
    <location>
        <position position="58"/>
    </location>
</feature>
<evidence type="ECO:0000313" key="4">
    <source>
        <dbReference type="Proteomes" id="UP000271925"/>
    </source>
</evidence>
<proteinExistence type="predicted"/>
<organism evidence="3 4">
    <name type="scientific">Larkinella rosea</name>
    <dbReference type="NCBI Taxonomy" id="2025312"/>
    <lineage>
        <taxon>Bacteria</taxon>
        <taxon>Pseudomonadati</taxon>
        <taxon>Bacteroidota</taxon>
        <taxon>Cytophagia</taxon>
        <taxon>Cytophagales</taxon>
        <taxon>Spirosomataceae</taxon>
        <taxon>Larkinella</taxon>
    </lineage>
</organism>
<reference evidence="3 4" key="1">
    <citation type="submission" date="2018-11" db="EMBL/GenBank/DDBJ databases">
        <authorList>
            <person name="Zhou Z."/>
            <person name="Wang G."/>
        </authorList>
    </citation>
    <scope>NUCLEOTIDE SEQUENCE [LARGE SCALE GENOMIC DNA]</scope>
    <source>
        <strain evidence="3 4">KCTC52004</strain>
    </source>
</reference>
<accession>A0A3P1C436</accession>
<evidence type="ECO:0000259" key="2">
    <source>
        <dbReference type="PROSITE" id="PS50110"/>
    </source>
</evidence>
<dbReference type="Pfam" id="PF00072">
    <property type="entry name" value="Response_reg"/>
    <property type="match status" value="1"/>
</dbReference>
<dbReference type="Gene3D" id="3.40.50.2300">
    <property type="match status" value="1"/>
</dbReference>
<feature type="domain" description="Response regulatory" evidence="2">
    <location>
        <begin position="1"/>
        <end position="114"/>
    </location>
</feature>
<protein>
    <submittedName>
        <fullName evidence="3">Response regulator</fullName>
    </submittedName>
</protein>
<dbReference type="AlphaFoldDB" id="A0A3P1C436"/>
<dbReference type="InterPro" id="IPR011006">
    <property type="entry name" value="CheY-like_superfamily"/>
</dbReference>
<sequence length="114" mass="12881">MKNVVICTFVGRSEAALQMDKVLKHIGAIRSIKFFPNDLALFQYLGTTDEYPDLITLDLHLPLKGGLQILKSLKKDLRWKNIPVMMTCNEASQFEILACYKAGAESFLVESILF</sequence>
<dbReference type="SUPFAM" id="SSF52172">
    <property type="entry name" value="CheY-like"/>
    <property type="match status" value="1"/>
</dbReference>
<comment type="caution">
    <text evidence="3">The sequence shown here is derived from an EMBL/GenBank/DDBJ whole genome shotgun (WGS) entry which is preliminary data.</text>
</comment>
<keyword evidence="1" id="KW-0597">Phosphoprotein</keyword>
<evidence type="ECO:0000313" key="3">
    <source>
        <dbReference type="EMBL" id="RRB07816.1"/>
    </source>
</evidence>
<dbReference type="GO" id="GO:0000160">
    <property type="term" value="P:phosphorelay signal transduction system"/>
    <property type="evidence" value="ECO:0007669"/>
    <property type="project" value="InterPro"/>
</dbReference>
<dbReference type="EMBL" id="RQJO01000007">
    <property type="protein sequence ID" value="RRB07816.1"/>
    <property type="molecule type" value="Genomic_DNA"/>
</dbReference>
<dbReference type="Proteomes" id="UP000271925">
    <property type="component" value="Unassembled WGS sequence"/>
</dbReference>